<proteinExistence type="inferred from homology"/>
<evidence type="ECO:0000256" key="1">
    <source>
        <dbReference type="ARBA" id="ARBA00005582"/>
    </source>
</evidence>
<dbReference type="InterPro" id="IPR015797">
    <property type="entry name" value="NUDIX_hydrolase-like_dom_sf"/>
</dbReference>
<dbReference type="RefSeq" id="WP_338257992.1">
    <property type="nucleotide sequence ID" value="NZ_BSRI01000002.1"/>
</dbReference>
<comment type="caution">
    <text evidence="5">The sequence shown here is derived from an EMBL/GenBank/DDBJ whole genome shotgun (WGS) entry which is preliminary data.</text>
</comment>
<dbReference type="InterPro" id="IPR000086">
    <property type="entry name" value="NUDIX_hydrolase_dom"/>
</dbReference>
<dbReference type="Proteomes" id="UP001344906">
    <property type="component" value="Unassembled WGS sequence"/>
</dbReference>
<feature type="domain" description="Nudix hydrolase" evidence="4">
    <location>
        <begin position="127"/>
        <end position="264"/>
    </location>
</feature>
<name>A0ABQ6G2R1_9CHLR</name>
<dbReference type="PANTHER" id="PTHR43736">
    <property type="entry name" value="ADP-RIBOSE PYROPHOSPHATASE"/>
    <property type="match status" value="1"/>
</dbReference>
<sequence length="271" mass="30877">MFEGKRRGLLFLVSPADAPLQTRWLEALTSLKPVSLDVASTEQAMLAGQDALALCDARTAARWRKNYPDNVRHLALLQEAEDAAIGNYIDYVLDTEDFLRQVQSIILAEQSRRRVINAQSNGRPRHSFDYTATAYVLSEDYKKVLMILKADGRWFPPGGHIDEGEFPHEAVAREVFEETGYRVRFIHQPEGVGTRLGDAELLPVPYQVLLENIDTHYHHDFIYLCHTEGERQHGAEFEGQWIEMASVLDLPAPDDIHFTIQHLLRLFASHT</sequence>
<evidence type="ECO:0000313" key="5">
    <source>
        <dbReference type="EMBL" id="GLV60814.1"/>
    </source>
</evidence>
<keyword evidence="2 3" id="KW-0378">Hydrolase</keyword>
<dbReference type="PROSITE" id="PS51462">
    <property type="entry name" value="NUDIX"/>
    <property type="match status" value="1"/>
</dbReference>
<reference evidence="5 6" key="1">
    <citation type="submission" date="2023-02" db="EMBL/GenBank/DDBJ databases">
        <title>Dictyobacter halimunensis sp. nov., a new member of the class Ktedonobacteria from forest soil in a geothermal area.</title>
        <authorList>
            <person name="Rachmania M.K."/>
            <person name="Ningsih F."/>
            <person name="Sakai Y."/>
            <person name="Yabe S."/>
            <person name="Yokota A."/>
            <person name="Sjamsuridzal W."/>
        </authorList>
    </citation>
    <scope>NUCLEOTIDE SEQUENCE [LARGE SCALE GENOMIC DNA]</scope>
    <source>
        <strain evidence="5 6">S3.2.2.5</strain>
    </source>
</reference>
<dbReference type="PRINTS" id="PR00502">
    <property type="entry name" value="NUDIXFAMILY"/>
</dbReference>
<evidence type="ECO:0000256" key="3">
    <source>
        <dbReference type="RuleBase" id="RU003476"/>
    </source>
</evidence>
<dbReference type="SUPFAM" id="SSF55811">
    <property type="entry name" value="Nudix"/>
    <property type="match status" value="1"/>
</dbReference>
<keyword evidence="6" id="KW-1185">Reference proteome</keyword>
<dbReference type="PROSITE" id="PS00893">
    <property type="entry name" value="NUDIX_BOX"/>
    <property type="match status" value="1"/>
</dbReference>
<comment type="similarity">
    <text evidence="1 3">Belongs to the Nudix hydrolase family.</text>
</comment>
<protein>
    <recommendedName>
        <fullName evidence="4">Nudix hydrolase domain-containing protein</fullName>
    </recommendedName>
</protein>
<evidence type="ECO:0000259" key="4">
    <source>
        <dbReference type="PROSITE" id="PS51462"/>
    </source>
</evidence>
<organism evidence="5 6">
    <name type="scientific">Dictyobacter halimunensis</name>
    <dbReference type="NCBI Taxonomy" id="3026934"/>
    <lineage>
        <taxon>Bacteria</taxon>
        <taxon>Bacillati</taxon>
        <taxon>Chloroflexota</taxon>
        <taxon>Ktedonobacteria</taxon>
        <taxon>Ktedonobacterales</taxon>
        <taxon>Dictyobacteraceae</taxon>
        <taxon>Dictyobacter</taxon>
    </lineage>
</organism>
<accession>A0ABQ6G2R1</accession>
<evidence type="ECO:0000256" key="2">
    <source>
        <dbReference type="ARBA" id="ARBA00022801"/>
    </source>
</evidence>
<gene>
    <name evidence="5" type="ORF">KDH_76330</name>
</gene>
<dbReference type="CDD" id="cd03674">
    <property type="entry name" value="NUDIX_Hydrolase"/>
    <property type="match status" value="1"/>
</dbReference>
<dbReference type="PANTHER" id="PTHR43736:SF1">
    <property type="entry name" value="DIHYDRONEOPTERIN TRIPHOSPHATE DIPHOSPHATASE"/>
    <property type="match status" value="1"/>
</dbReference>
<dbReference type="EMBL" id="BSRI01000002">
    <property type="protein sequence ID" value="GLV60814.1"/>
    <property type="molecule type" value="Genomic_DNA"/>
</dbReference>
<dbReference type="InterPro" id="IPR020476">
    <property type="entry name" value="Nudix_hydrolase"/>
</dbReference>
<dbReference type="InterPro" id="IPR020084">
    <property type="entry name" value="NUDIX_hydrolase_CS"/>
</dbReference>
<dbReference type="Pfam" id="PF00293">
    <property type="entry name" value="NUDIX"/>
    <property type="match status" value="1"/>
</dbReference>
<evidence type="ECO:0000313" key="6">
    <source>
        <dbReference type="Proteomes" id="UP001344906"/>
    </source>
</evidence>
<dbReference type="Gene3D" id="3.90.79.10">
    <property type="entry name" value="Nucleoside Triphosphate Pyrophosphohydrolase"/>
    <property type="match status" value="1"/>
</dbReference>